<dbReference type="SUPFAM" id="SSF50494">
    <property type="entry name" value="Trypsin-like serine proteases"/>
    <property type="match status" value="1"/>
</dbReference>
<feature type="chain" id="PRO_5042812017" evidence="8">
    <location>
        <begin position="20"/>
        <end position="517"/>
    </location>
</feature>
<organism evidence="10 11">
    <name type="scientific">Vibrio campbellii</name>
    <dbReference type="NCBI Taxonomy" id="680"/>
    <lineage>
        <taxon>Bacteria</taxon>
        <taxon>Pseudomonadati</taxon>
        <taxon>Pseudomonadota</taxon>
        <taxon>Gammaproteobacteria</taxon>
        <taxon>Vibrionales</taxon>
        <taxon>Vibrionaceae</taxon>
        <taxon>Vibrio</taxon>
    </lineage>
</organism>
<protein>
    <submittedName>
        <fullName evidence="10">Trypsin-like serine protease</fullName>
        <ecNumber evidence="10">3.4.21.-</ecNumber>
    </submittedName>
</protein>
<dbReference type="PRINTS" id="PR00722">
    <property type="entry name" value="CHYMOTRYPSIN"/>
</dbReference>
<dbReference type="InterPro" id="IPR003610">
    <property type="entry name" value="CBM5/12"/>
</dbReference>
<comment type="subcellular location">
    <subcellularLocation>
        <location evidence="1">Secreted</location>
    </subcellularLocation>
</comment>
<dbReference type="SMART" id="SM00495">
    <property type="entry name" value="ChtBD3"/>
    <property type="match status" value="2"/>
</dbReference>
<keyword evidence="6" id="KW-0720">Serine protease</keyword>
<dbReference type="InterPro" id="IPR036573">
    <property type="entry name" value="CBM_sf_5/12"/>
</dbReference>
<evidence type="ECO:0000256" key="6">
    <source>
        <dbReference type="RuleBase" id="RU363034"/>
    </source>
</evidence>
<dbReference type="SMART" id="SM00020">
    <property type="entry name" value="Tryp_SPc"/>
    <property type="match status" value="1"/>
</dbReference>
<evidence type="ECO:0000256" key="5">
    <source>
        <dbReference type="ARBA" id="ARBA00023157"/>
    </source>
</evidence>
<keyword evidence="5" id="KW-1015">Disulfide bond</keyword>
<keyword evidence="3 6" id="KW-0645">Protease</keyword>
<evidence type="ECO:0000259" key="9">
    <source>
        <dbReference type="PROSITE" id="PS50240"/>
    </source>
</evidence>
<feature type="compositionally biased region" description="Pro residues" evidence="7">
    <location>
        <begin position="446"/>
        <end position="459"/>
    </location>
</feature>
<dbReference type="PROSITE" id="PS50240">
    <property type="entry name" value="TRYPSIN_DOM"/>
    <property type="match status" value="1"/>
</dbReference>
<dbReference type="InterPro" id="IPR001314">
    <property type="entry name" value="Peptidase_S1A"/>
</dbReference>
<feature type="region of interest" description="Disordered" evidence="7">
    <location>
        <begin position="418"/>
        <end position="472"/>
    </location>
</feature>
<dbReference type="EMBL" id="CP117988">
    <property type="protein sequence ID" value="WDG09881.1"/>
    <property type="molecule type" value="Genomic_DNA"/>
</dbReference>
<dbReference type="GO" id="GO:0030246">
    <property type="term" value="F:carbohydrate binding"/>
    <property type="evidence" value="ECO:0007669"/>
    <property type="project" value="InterPro"/>
</dbReference>
<gene>
    <name evidence="10" type="ORF">PUN50_08495</name>
</gene>
<dbReference type="SUPFAM" id="SSF51055">
    <property type="entry name" value="Carbohydrate binding domain"/>
    <property type="match status" value="1"/>
</dbReference>
<evidence type="ECO:0000256" key="8">
    <source>
        <dbReference type="SAM" id="SignalP"/>
    </source>
</evidence>
<evidence type="ECO:0000313" key="10">
    <source>
        <dbReference type="EMBL" id="WDG09881.1"/>
    </source>
</evidence>
<dbReference type="Gene3D" id="2.10.10.20">
    <property type="entry name" value="Carbohydrate-binding module superfamily 5/12"/>
    <property type="match status" value="2"/>
</dbReference>
<evidence type="ECO:0000313" key="11">
    <source>
        <dbReference type="Proteomes" id="UP001219537"/>
    </source>
</evidence>
<evidence type="ECO:0000256" key="1">
    <source>
        <dbReference type="ARBA" id="ARBA00004613"/>
    </source>
</evidence>
<dbReference type="PROSITE" id="PS00135">
    <property type="entry name" value="TRYPSIN_SER"/>
    <property type="match status" value="1"/>
</dbReference>
<dbReference type="RefSeq" id="WP_274291227.1">
    <property type="nucleotide sequence ID" value="NZ_CP117988.1"/>
</dbReference>
<dbReference type="PROSITE" id="PS00134">
    <property type="entry name" value="TRYPSIN_HIS"/>
    <property type="match status" value="1"/>
</dbReference>
<dbReference type="GO" id="GO:0004553">
    <property type="term" value="F:hydrolase activity, hydrolyzing O-glycosyl compounds"/>
    <property type="evidence" value="ECO:0007669"/>
    <property type="project" value="InterPro"/>
</dbReference>
<keyword evidence="4 6" id="KW-0378">Hydrolase</keyword>
<dbReference type="GO" id="GO:0005975">
    <property type="term" value="P:carbohydrate metabolic process"/>
    <property type="evidence" value="ECO:0007669"/>
    <property type="project" value="InterPro"/>
</dbReference>
<keyword evidence="8" id="KW-0732">Signal</keyword>
<feature type="signal peptide" evidence="8">
    <location>
        <begin position="1"/>
        <end position="19"/>
    </location>
</feature>
<dbReference type="InterPro" id="IPR009003">
    <property type="entry name" value="Peptidase_S1_PA"/>
</dbReference>
<dbReference type="InterPro" id="IPR013783">
    <property type="entry name" value="Ig-like_fold"/>
</dbReference>
<dbReference type="InterPro" id="IPR043504">
    <property type="entry name" value="Peptidase_S1_PA_chymotrypsin"/>
</dbReference>
<accession>A0AAQ2Y1S9</accession>
<dbReference type="PANTHER" id="PTHR24264">
    <property type="entry name" value="TRYPSIN-RELATED"/>
    <property type="match status" value="1"/>
</dbReference>
<feature type="compositionally biased region" description="Polar residues" evidence="7">
    <location>
        <begin position="435"/>
        <end position="444"/>
    </location>
</feature>
<dbReference type="GO" id="GO:0004252">
    <property type="term" value="F:serine-type endopeptidase activity"/>
    <property type="evidence" value="ECO:0007669"/>
    <property type="project" value="InterPro"/>
</dbReference>
<keyword evidence="2" id="KW-0964">Secreted</keyword>
<dbReference type="EC" id="3.4.21.-" evidence="10"/>
<dbReference type="CDD" id="cd00190">
    <property type="entry name" value="Tryp_SPc"/>
    <property type="match status" value="1"/>
</dbReference>
<dbReference type="Proteomes" id="UP001219537">
    <property type="component" value="Chromosome 1"/>
</dbReference>
<proteinExistence type="predicted"/>
<dbReference type="FunFam" id="2.40.10.10:FF:000068">
    <property type="entry name" value="transmembrane protease serine 2"/>
    <property type="match status" value="1"/>
</dbReference>
<reference evidence="10" key="1">
    <citation type="submission" date="2023-02" db="EMBL/GenBank/DDBJ databases">
        <title>Isolation, identification, and genome analysis of Vibrio campbellii in the Penaeus vannamei larvae stage.</title>
        <authorList>
            <person name="Huang T."/>
            <person name="Zhang B."/>
        </authorList>
    </citation>
    <scope>NUCLEOTIDE SEQUENCE</scope>
    <source>
        <strain evidence="10">20220413_1</strain>
    </source>
</reference>
<dbReference type="GO" id="GO:0006508">
    <property type="term" value="P:proteolysis"/>
    <property type="evidence" value="ECO:0007669"/>
    <property type="project" value="UniProtKB-KW"/>
</dbReference>
<feature type="domain" description="Peptidase S1" evidence="9">
    <location>
        <begin position="34"/>
        <end position="268"/>
    </location>
</feature>
<evidence type="ECO:0000256" key="4">
    <source>
        <dbReference type="ARBA" id="ARBA00022801"/>
    </source>
</evidence>
<name>A0AAQ2Y1S9_9VIBR</name>
<dbReference type="Gene3D" id="2.60.40.10">
    <property type="entry name" value="Immunoglobulins"/>
    <property type="match status" value="1"/>
</dbReference>
<evidence type="ECO:0000256" key="3">
    <source>
        <dbReference type="ARBA" id="ARBA00022670"/>
    </source>
</evidence>
<evidence type="ECO:0000256" key="7">
    <source>
        <dbReference type="SAM" id="MobiDB-lite"/>
    </source>
</evidence>
<dbReference type="CDD" id="cd12215">
    <property type="entry name" value="ChiC_BD"/>
    <property type="match status" value="1"/>
</dbReference>
<dbReference type="AlphaFoldDB" id="A0AAQ2Y1S9"/>
<dbReference type="GO" id="GO:0005615">
    <property type="term" value="C:extracellular space"/>
    <property type="evidence" value="ECO:0007669"/>
    <property type="project" value="TreeGrafter"/>
</dbReference>
<dbReference type="InterPro" id="IPR018114">
    <property type="entry name" value="TRYPSIN_HIS"/>
</dbReference>
<evidence type="ECO:0000256" key="2">
    <source>
        <dbReference type="ARBA" id="ARBA00022525"/>
    </source>
</evidence>
<sequence length="517" mass="53321">MNLSKTLLATALLPMLASADQVTQTQTNEIQPDIVGGITANPNDWKFYTQIVSRNGNRSFCGASYIGDGFVLTAAHCVDGDAPNQIAVKIGGVIYNGTDGVRSNVSQIYVHPSYNASTLSNDIALLKLTSIPQGVVKVDIAAGSVSQYAGVGDWLTVAGLGRTSEGGSSPTALQEVDVPLVSDATCRQAGGNYTTVGSVSFCAGVPQGGIDSCQGDSGGPIVVNNNGLVTQLGIVSWGIGCARPGKYGVYSDIAALRSFVDGVVGTTAPPTDNVSVGYTANQALSSFKVGELKQHSFSIQNTGNVAFTVENVGLQSSGVTKSAMITRDQCAQSTLNAGSSCRVDVEFGASQAGDARVALAFGIDKTSTTYQAVATASATSATTPPSGSCDNEWQASGVYNTGETVSWAGQLWQAQWWTQGDNPSDSGPWGVWQPIGSSDCSGTNPPVEPPTEPTPPTPPTSGDAYQAGTNYSAGDVVTNNGASYQCKPWPNSLWCGSTPSAYEPGVGSAWTDAWLKL</sequence>
<dbReference type="InterPro" id="IPR050127">
    <property type="entry name" value="Serine_Proteases_S1"/>
</dbReference>
<dbReference type="Gene3D" id="2.40.10.10">
    <property type="entry name" value="Trypsin-like serine proteases"/>
    <property type="match status" value="1"/>
</dbReference>
<dbReference type="FunFam" id="2.40.10.10:FF:000002">
    <property type="entry name" value="Transmembrane protease serine"/>
    <property type="match status" value="1"/>
</dbReference>
<dbReference type="PANTHER" id="PTHR24264:SF65">
    <property type="entry name" value="SRCR DOMAIN-CONTAINING PROTEIN"/>
    <property type="match status" value="1"/>
</dbReference>
<dbReference type="Pfam" id="PF02839">
    <property type="entry name" value="CBM_5_12"/>
    <property type="match status" value="1"/>
</dbReference>
<dbReference type="InterPro" id="IPR001254">
    <property type="entry name" value="Trypsin_dom"/>
</dbReference>
<dbReference type="Pfam" id="PF00089">
    <property type="entry name" value="Trypsin"/>
    <property type="match status" value="1"/>
</dbReference>
<dbReference type="InterPro" id="IPR033116">
    <property type="entry name" value="TRYPSIN_SER"/>
</dbReference>